<evidence type="ECO:0000313" key="2">
    <source>
        <dbReference type="Proteomes" id="UP000002287"/>
    </source>
</evidence>
<name>A4JVC4_BURVG</name>
<dbReference type="EMBL" id="CP000619">
    <property type="protein sequence ID" value="ABO60227.1"/>
    <property type="molecule type" value="Genomic_DNA"/>
</dbReference>
<dbReference type="Proteomes" id="UP000002287">
    <property type="component" value="Plasmid pBVIE03"/>
</dbReference>
<sequence>MPTPLSKHRDLDELQLRGMIRHAAKSYPFLDASSEDAVYALARLMVDVDYVVDRMTTPVRASLEFLRSLADERLGPGARIAERDFVFVIKMFGLKIRNKGGLLEFLPRNEWIKEANGEKPAIEVTIDDQTQAKTVEFEISDVQKHRKIHGRRIEAAYNRLVRLHRDTELALIFVSLVNSGQTIGEAKDELRNRFDVKDHEYNRIRERALDLGIFDRSRKRTRTQGRITLDPDVMAFVEEEAAASQGGRMHRRTPTQMANQMLRDFHLMLKKRPLIPVPKAPRGKSASEK</sequence>
<keyword evidence="1" id="KW-0614">Plasmid</keyword>
<organism evidence="1 2">
    <name type="scientific">Burkholderia vietnamiensis (strain G4 / LMG 22486)</name>
    <name type="common">Burkholderia cepacia (strain R1808)</name>
    <dbReference type="NCBI Taxonomy" id="269482"/>
    <lineage>
        <taxon>Bacteria</taxon>
        <taxon>Pseudomonadati</taxon>
        <taxon>Pseudomonadota</taxon>
        <taxon>Betaproteobacteria</taxon>
        <taxon>Burkholderiales</taxon>
        <taxon>Burkholderiaceae</taxon>
        <taxon>Burkholderia</taxon>
        <taxon>Burkholderia cepacia complex</taxon>
    </lineage>
</organism>
<gene>
    <name evidence="1" type="ordered locus">Bcep1808_7350</name>
</gene>
<protein>
    <submittedName>
        <fullName evidence="1">Uncharacterized protein</fullName>
    </submittedName>
</protein>
<evidence type="ECO:0000313" key="1">
    <source>
        <dbReference type="EMBL" id="ABO60227.1"/>
    </source>
</evidence>
<reference evidence="1 2" key="1">
    <citation type="submission" date="2007-03" db="EMBL/GenBank/DDBJ databases">
        <title>Complete sequence of plasmid pBVIE03 of Burkholderia vietnamiensis G4.</title>
        <authorList>
            <consortium name="US DOE Joint Genome Institute"/>
            <person name="Copeland A."/>
            <person name="Lucas S."/>
            <person name="Lapidus A."/>
            <person name="Barry K."/>
            <person name="Detter J.C."/>
            <person name="Glavina del Rio T."/>
            <person name="Hammon N."/>
            <person name="Israni S."/>
            <person name="Dalin E."/>
            <person name="Tice H."/>
            <person name="Pitluck S."/>
            <person name="Chain P."/>
            <person name="Malfatti S."/>
            <person name="Shin M."/>
            <person name="Vergez L."/>
            <person name="Schmutz J."/>
            <person name="Larimer F."/>
            <person name="Land M."/>
            <person name="Hauser L."/>
            <person name="Kyrpides N."/>
            <person name="Tiedje J."/>
            <person name="Richardson P."/>
        </authorList>
    </citation>
    <scope>NUCLEOTIDE SEQUENCE [LARGE SCALE GENOMIC DNA]</scope>
    <source>
        <strain evidence="2">G4 / LMG 22486</strain>
        <plasmid evidence="1 2">pBVIE03</plasmid>
    </source>
</reference>
<dbReference type="HOGENOM" id="CLU_961990_0_0_4"/>
<dbReference type="KEGG" id="bvi:Bcep1808_7350"/>
<geneLocation type="plasmid" evidence="1 2">
    <name>pBVIE03</name>
</geneLocation>
<dbReference type="AlphaFoldDB" id="A4JVC4"/>
<proteinExistence type="predicted"/>
<accession>A4JVC4</accession>